<dbReference type="PANTHER" id="PTHR46885:SF1">
    <property type="entry name" value="PROTEIN ANKUB1"/>
    <property type="match status" value="1"/>
</dbReference>
<dbReference type="CDD" id="cd17051">
    <property type="entry name" value="Ubl2_ANKUB1"/>
    <property type="match status" value="1"/>
</dbReference>
<feature type="domain" description="Ubiquitin-like" evidence="1">
    <location>
        <begin position="45"/>
        <end position="78"/>
    </location>
</feature>
<accession>A0A674I2Q6</accession>
<dbReference type="PROSITE" id="PS50053">
    <property type="entry name" value="UBIQUITIN_2"/>
    <property type="match status" value="1"/>
</dbReference>
<gene>
    <name evidence="2" type="primary">ANKUB1</name>
</gene>
<dbReference type="SUPFAM" id="SSF54236">
    <property type="entry name" value="Ubiquitin-like"/>
    <property type="match status" value="1"/>
</dbReference>
<dbReference type="InterPro" id="IPR042788">
    <property type="entry name" value="ANKUB1"/>
</dbReference>
<dbReference type="PANTHER" id="PTHR46885">
    <property type="entry name" value="PROTEIN ANKUB1"/>
    <property type="match status" value="1"/>
</dbReference>
<dbReference type="InterPro" id="IPR000626">
    <property type="entry name" value="Ubiquitin-like_dom"/>
</dbReference>
<name>A0A674I2Q6_9SAUR</name>
<reference evidence="2" key="2">
    <citation type="submission" date="2025-09" db="UniProtKB">
        <authorList>
            <consortium name="Ensembl"/>
        </authorList>
    </citation>
    <scope>IDENTIFICATION</scope>
</reference>
<dbReference type="AlphaFoldDB" id="A0A674I2Q6"/>
<evidence type="ECO:0000313" key="2">
    <source>
        <dbReference type="Ensembl" id="ENSTMTP00000003606.1"/>
    </source>
</evidence>
<evidence type="ECO:0000259" key="1">
    <source>
        <dbReference type="PROSITE" id="PS50053"/>
    </source>
</evidence>
<proteinExistence type="predicted"/>
<evidence type="ECO:0000313" key="3">
    <source>
        <dbReference type="Proteomes" id="UP000472274"/>
    </source>
</evidence>
<sequence>TFQKWCAESSFIHFNLRFHVPVIHFNDYFHIPLSEDKQGRRYLELIYAGAILKDNWILADIGISVSSTIKCLVKEEDKPAFYVYNAVTQEKVPIKGSIYLLATKVSLLKTLVTLKCGFPNSVYCLRTPEGREMYDCNILNDYQLDIGITLRLDVWDGWKEFLTGCLLGNKHTVQRFLSDEEPVLKYGN</sequence>
<protein>
    <submittedName>
        <fullName evidence="2">Ankyrin repeat and ubiquitin domain containing 1</fullName>
    </submittedName>
</protein>
<dbReference type="GeneTree" id="ENSGT00390000007965"/>
<dbReference type="InterPro" id="IPR029071">
    <property type="entry name" value="Ubiquitin-like_domsf"/>
</dbReference>
<reference evidence="2" key="1">
    <citation type="submission" date="2025-08" db="UniProtKB">
        <authorList>
            <consortium name="Ensembl"/>
        </authorList>
    </citation>
    <scope>IDENTIFICATION</scope>
</reference>
<organism evidence="2 3">
    <name type="scientific">Terrapene triunguis</name>
    <name type="common">Three-toed box turtle</name>
    <dbReference type="NCBI Taxonomy" id="2587831"/>
    <lineage>
        <taxon>Eukaryota</taxon>
        <taxon>Metazoa</taxon>
        <taxon>Chordata</taxon>
        <taxon>Craniata</taxon>
        <taxon>Vertebrata</taxon>
        <taxon>Euteleostomi</taxon>
        <taxon>Archelosauria</taxon>
        <taxon>Testudinata</taxon>
        <taxon>Testudines</taxon>
        <taxon>Cryptodira</taxon>
        <taxon>Durocryptodira</taxon>
        <taxon>Testudinoidea</taxon>
        <taxon>Emydidae</taxon>
        <taxon>Terrapene</taxon>
    </lineage>
</organism>
<keyword evidence="3" id="KW-1185">Reference proteome</keyword>
<dbReference type="Ensembl" id="ENSTMTT00000003737.1">
    <property type="protein sequence ID" value="ENSTMTP00000003606.1"/>
    <property type="gene ID" value="ENSTMTG00000002677.1"/>
</dbReference>
<dbReference type="Proteomes" id="UP000472274">
    <property type="component" value="Unplaced"/>
</dbReference>